<organism evidence="2 3">
    <name type="scientific">Crossiella cryophila</name>
    <dbReference type="NCBI Taxonomy" id="43355"/>
    <lineage>
        <taxon>Bacteria</taxon>
        <taxon>Bacillati</taxon>
        <taxon>Actinomycetota</taxon>
        <taxon>Actinomycetes</taxon>
        <taxon>Pseudonocardiales</taxon>
        <taxon>Pseudonocardiaceae</taxon>
        <taxon>Crossiella</taxon>
    </lineage>
</organism>
<dbReference type="EMBL" id="JACHMH010000001">
    <property type="protein sequence ID" value="MBB4678839.1"/>
    <property type="molecule type" value="Genomic_DNA"/>
</dbReference>
<name>A0A7W7CD00_9PSEU</name>
<feature type="signal peptide" evidence="1">
    <location>
        <begin position="1"/>
        <end position="37"/>
    </location>
</feature>
<keyword evidence="1" id="KW-0732">Signal</keyword>
<evidence type="ECO:0000256" key="1">
    <source>
        <dbReference type="SAM" id="SignalP"/>
    </source>
</evidence>
<keyword evidence="3" id="KW-1185">Reference proteome</keyword>
<proteinExistence type="predicted"/>
<dbReference type="Gene3D" id="1.25.40.10">
    <property type="entry name" value="Tetratricopeptide repeat domain"/>
    <property type="match status" value="1"/>
</dbReference>
<comment type="caution">
    <text evidence="2">The sequence shown here is derived from an EMBL/GenBank/DDBJ whole genome shotgun (WGS) entry which is preliminary data.</text>
</comment>
<reference evidence="2 3" key="1">
    <citation type="submission" date="2020-08" db="EMBL/GenBank/DDBJ databases">
        <title>Sequencing the genomes of 1000 actinobacteria strains.</title>
        <authorList>
            <person name="Klenk H.-P."/>
        </authorList>
    </citation>
    <scope>NUCLEOTIDE SEQUENCE [LARGE SCALE GENOMIC DNA]</scope>
    <source>
        <strain evidence="2 3">DSM 44230</strain>
    </source>
</reference>
<dbReference type="RefSeq" id="WP_185004658.1">
    <property type="nucleotide sequence ID" value="NZ_BAAAUI010000052.1"/>
</dbReference>
<dbReference type="InterPro" id="IPR013207">
    <property type="entry name" value="LGFP"/>
</dbReference>
<evidence type="ECO:0000313" key="2">
    <source>
        <dbReference type="EMBL" id="MBB4678839.1"/>
    </source>
</evidence>
<feature type="chain" id="PRO_5038710091" evidence="1">
    <location>
        <begin position="38"/>
        <end position="1433"/>
    </location>
</feature>
<evidence type="ECO:0000313" key="3">
    <source>
        <dbReference type="Proteomes" id="UP000533598"/>
    </source>
</evidence>
<dbReference type="Pfam" id="PF08310">
    <property type="entry name" value="LGFP"/>
    <property type="match status" value="1"/>
</dbReference>
<sequence length="1433" mass="157478">MSRPRTPRFGGALRAAACLALVVLTTATGLSAPPAAAAAPAAVPSVAPPTRCAFPVTGKIAQRWTALRGEHGGLGCPTAAEGGIPGRNGRKQVFERGEIATSPDHGPDMVVAAYLRGAEVVIDWGVMDGPEHRSWRLNWTHNGAFAGNDGFLFRDPRSGTFSTVLGQGHGRYEFTVEGFDSETHSDRGRSVPVGVNLADLRAQADCGAVQVVNGTHAQRWQELGGKDGIFACPKNNALPTDVFGKPEGSRQSFDHGTISTWYRQVDGKPWMATASAANYLSWVHLRWHSPDFYNRFVIQVKGEHPATYYSRPPGFDDGFLGVQRADGQVSFRMGGNAEVTIHGCRPDPLGGPVNCSYPVMQAFLSADPPRSMDLPGLTTSDPAQAMAKLGARQAESVRYYACYRIPEPNGADPVVLWPEERPGDDQGVHLAAMLESVRLFGPDFACPGQRPAIDLANEVLRNMRPHGTGTSHPGFSAGPVACSRRVGDYDTFLKSLMIIVYRHWDLLRAETRQHITGQLMTETGGHSQDDEKIRLCGLVDLPESENHRLMIEASKYLSNQVLLDQTGKAEFHNTGNGMRDELLKMLHRFAKFDLLEFNSRNYTRYSMQALFILHDFARDEEIRTAARVVLDYLTTKFSVSSNGMRRAGPFRRVTPNMDAKNKVYFSGGSDPQTPFFMLWTGFRPVDNSGEQDMWFIAPNETFPGWKGRDVIPEWFAHEAAIASMTWYLPPNSAIRTSMARPDQPYQVAYYHGERPRLSFANENAAGGVEIYAQSKSFTVTAGGMWLPSGYGLDEWFNRFADNENYAWAQATTLMPVRNHKSAPTMWENLIRFNGRGDLKSNGSGGWYYTERGVVNTCVQGGFACGLNLVVPKVWQDCAVRDVSKPNWEFLDLNTEACGKLGISVAIRSTVDSEMAGKGMRGNGGFFYAAESTALPFAQFVDKTHTANKALPEVLEVGKEHPFVAPDGKRLTFFLRTPDNSYHAPQVASVDGVAKPNWSTTPLAQGEALSATGHDGLLTLTDKACGSRTELDFRTELKPVVRANHGTCGLTQAEAALHEATRLWGQGKRPEAAAKGQESLGLLRQVSRDDRRATVLFGQWARSPIAQYLGDAEAISALREAVNGYRMLKLREPDQREHQAYEATLELDLGIRLYNAGDRWQGAAHTRTALNLVRDLAAVDRKYAETLATWGNWPVSPYLAATGQGPESLAVQRESRETYKRLVAEQPGNKELRSREQQALIGLGTRLWEGGDRPNGLAAVLEGVDLARKLATEDLAYATVFGEWLMNPASGYLAESGRQAESVTLLREAVDTYQRLITAQPQNPVHRYNKSRAFISLGHRLWQNGTKDEATARVLDGITLVRQLATADPSYRPTLAEWLISPASHYLDGTGKRPQAVEGVKEAINLYTALNATDPGTYGPKLAAAKRRLTELGG</sequence>
<protein>
    <submittedName>
        <fullName evidence="2">Tetratricopeptide (TPR) repeat protein</fullName>
    </submittedName>
</protein>
<gene>
    <name evidence="2" type="ORF">HNR67_004957</name>
</gene>
<dbReference type="Proteomes" id="UP000533598">
    <property type="component" value="Unassembled WGS sequence"/>
</dbReference>
<accession>A0A7W7CD00</accession>
<dbReference type="InterPro" id="IPR011990">
    <property type="entry name" value="TPR-like_helical_dom_sf"/>
</dbReference>